<dbReference type="SUPFAM" id="SSF52283">
    <property type="entry name" value="Formate/glycerate dehydrogenase catalytic domain-like"/>
    <property type="match status" value="1"/>
</dbReference>
<feature type="domain" description="D-isomer specific 2-hydroxyacid dehydrogenase NAD-binding" evidence="3">
    <location>
        <begin position="116"/>
        <end position="271"/>
    </location>
</feature>
<dbReference type="PROSITE" id="PS00671">
    <property type="entry name" value="D_2_HYDROXYACID_DH_3"/>
    <property type="match status" value="1"/>
</dbReference>
<dbReference type="InterPro" id="IPR006140">
    <property type="entry name" value="D-isomer_DH_NAD-bd"/>
</dbReference>
<dbReference type="EMBL" id="JBHTJP010000032">
    <property type="protein sequence ID" value="MFD0976492.1"/>
    <property type="molecule type" value="Genomic_DNA"/>
</dbReference>
<gene>
    <name evidence="4" type="ORF">ACFQ1G_06795</name>
</gene>
<comment type="caution">
    <text evidence="4">The sequence shown here is derived from an EMBL/GenBank/DDBJ whole genome shotgun (WGS) entry which is preliminary data.</text>
</comment>
<accession>A0ABW3IEL2</accession>
<sequence>MSFLIILPKRDPKIWIEALKSSDKTLEVETYPNIKDPEAVEFILSWKHPHGIFKKFPNLKVIASVGAGIDHIISDPDIPAHIKITRMVDTQLTQDMSNFVLSLVLDRIRDISFYHCHHKWEPKMYQRPEELQVGIMGMGVLGIAVSQRLINNGFRVKGWSKTPKKIPGLDSFHDQEQLDKFLKKTDILICLLPLTSETENILNKDLFKKLPKNAYLINVARGRHLVEKDLTEALRSGQLSGASLDVFREEPLPPDHDFWKEPKIRITPHIASITNPSTVAPKIIENYRNMKNGKPLKNVVSRETGY</sequence>
<dbReference type="Gene3D" id="3.40.50.720">
    <property type="entry name" value="NAD(P)-binding Rossmann-like Domain"/>
    <property type="match status" value="2"/>
</dbReference>
<dbReference type="Proteomes" id="UP001597100">
    <property type="component" value="Unassembled WGS sequence"/>
</dbReference>
<dbReference type="PANTHER" id="PTHR43333">
    <property type="entry name" value="2-HACID_DH_C DOMAIN-CONTAINING PROTEIN"/>
    <property type="match status" value="1"/>
</dbReference>
<evidence type="ECO:0000259" key="3">
    <source>
        <dbReference type="Pfam" id="PF02826"/>
    </source>
</evidence>
<evidence type="ECO:0000313" key="4">
    <source>
        <dbReference type="EMBL" id="MFD0976492.1"/>
    </source>
</evidence>
<dbReference type="CDD" id="cd12164">
    <property type="entry name" value="GDH_like_2"/>
    <property type="match status" value="1"/>
</dbReference>
<keyword evidence="1" id="KW-0560">Oxidoreductase</keyword>
<evidence type="ECO:0000313" key="5">
    <source>
        <dbReference type="Proteomes" id="UP001597100"/>
    </source>
</evidence>
<dbReference type="Pfam" id="PF02826">
    <property type="entry name" value="2-Hacid_dh_C"/>
    <property type="match status" value="1"/>
</dbReference>
<proteinExistence type="predicted"/>
<protein>
    <submittedName>
        <fullName evidence="4">2-hydroxyacid dehydrogenase</fullName>
    </submittedName>
</protein>
<evidence type="ECO:0000256" key="2">
    <source>
        <dbReference type="ARBA" id="ARBA00023027"/>
    </source>
</evidence>
<dbReference type="RefSeq" id="WP_380737862.1">
    <property type="nucleotide sequence ID" value="NZ_JBHTJP010000032.1"/>
</dbReference>
<keyword evidence="5" id="KW-1185">Reference proteome</keyword>
<keyword evidence="2" id="KW-0520">NAD</keyword>
<name>A0ABW3IEL2_9FLAO</name>
<dbReference type="SUPFAM" id="SSF51735">
    <property type="entry name" value="NAD(P)-binding Rossmann-fold domains"/>
    <property type="match status" value="1"/>
</dbReference>
<dbReference type="InterPro" id="IPR036291">
    <property type="entry name" value="NAD(P)-bd_dom_sf"/>
</dbReference>
<dbReference type="PANTHER" id="PTHR43333:SF1">
    <property type="entry name" value="D-ISOMER SPECIFIC 2-HYDROXYACID DEHYDROGENASE NAD-BINDING DOMAIN-CONTAINING PROTEIN"/>
    <property type="match status" value="1"/>
</dbReference>
<organism evidence="4 5">
    <name type="scientific">Salinimicrobium gaetbulicola</name>
    <dbReference type="NCBI Taxonomy" id="999702"/>
    <lineage>
        <taxon>Bacteria</taxon>
        <taxon>Pseudomonadati</taxon>
        <taxon>Bacteroidota</taxon>
        <taxon>Flavobacteriia</taxon>
        <taxon>Flavobacteriales</taxon>
        <taxon>Flavobacteriaceae</taxon>
        <taxon>Salinimicrobium</taxon>
    </lineage>
</organism>
<reference evidence="5" key="1">
    <citation type="journal article" date="2019" name="Int. J. Syst. Evol. Microbiol.">
        <title>The Global Catalogue of Microorganisms (GCM) 10K type strain sequencing project: providing services to taxonomists for standard genome sequencing and annotation.</title>
        <authorList>
            <consortium name="The Broad Institute Genomics Platform"/>
            <consortium name="The Broad Institute Genome Sequencing Center for Infectious Disease"/>
            <person name="Wu L."/>
            <person name="Ma J."/>
        </authorList>
    </citation>
    <scope>NUCLEOTIDE SEQUENCE [LARGE SCALE GENOMIC DNA]</scope>
    <source>
        <strain evidence="5">CCUG 60898</strain>
    </source>
</reference>
<evidence type="ECO:0000256" key="1">
    <source>
        <dbReference type="ARBA" id="ARBA00023002"/>
    </source>
</evidence>
<dbReference type="InterPro" id="IPR029753">
    <property type="entry name" value="D-isomer_DH_CS"/>
</dbReference>